<organism evidence="4 5">
    <name type="scientific">Litorihabitans aurantiacus</name>
    <dbReference type="NCBI Taxonomy" id="1930061"/>
    <lineage>
        <taxon>Bacteria</taxon>
        <taxon>Bacillati</taxon>
        <taxon>Actinomycetota</taxon>
        <taxon>Actinomycetes</taxon>
        <taxon>Micrococcales</taxon>
        <taxon>Beutenbergiaceae</taxon>
        <taxon>Litorihabitans</taxon>
    </lineage>
</organism>
<name>A0AA38CWP3_9MICO</name>
<keyword evidence="5" id="KW-1185">Reference proteome</keyword>
<dbReference type="InterPro" id="IPR041657">
    <property type="entry name" value="HTH_17"/>
</dbReference>
<dbReference type="EMBL" id="BSUM01000002">
    <property type="protein sequence ID" value="GMA33610.1"/>
    <property type="molecule type" value="Genomic_DNA"/>
</dbReference>
<dbReference type="Proteomes" id="UP001157161">
    <property type="component" value="Unassembled WGS sequence"/>
</dbReference>
<evidence type="ECO:0000256" key="1">
    <source>
        <dbReference type="SAM" id="MobiDB-lite"/>
    </source>
</evidence>
<dbReference type="InterPro" id="IPR009061">
    <property type="entry name" value="DNA-bd_dom_put_sf"/>
</dbReference>
<feature type="domain" description="Helix-turn-helix" evidence="2">
    <location>
        <begin position="10"/>
        <end position="59"/>
    </location>
</feature>
<accession>A0AA38CWP3</accession>
<evidence type="ECO:0000313" key="5">
    <source>
        <dbReference type="Proteomes" id="UP001157161"/>
    </source>
</evidence>
<evidence type="ECO:0000259" key="2">
    <source>
        <dbReference type="Pfam" id="PF12728"/>
    </source>
</evidence>
<dbReference type="RefSeq" id="WP_348525622.1">
    <property type="nucleotide sequence ID" value="NZ_BSUM01000001.1"/>
</dbReference>
<proteinExistence type="predicted"/>
<feature type="region of interest" description="Disordered" evidence="1">
    <location>
        <begin position="60"/>
        <end position="92"/>
    </location>
</feature>
<feature type="compositionally biased region" description="Basic and acidic residues" evidence="1">
    <location>
        <begin position="60"/>
        <end position="70"/>
    </location>
</feature>
<reference evidence="4" key="2">
    <citation type="submission" date="2023-02" db="EMBL/GenBank/DDBJ databases">
        <authorList>
            <person name="Sun Q."/>
            <person name="Mori K."/>
        </authorList>
    </citation>
    <scope>NUCLEOTIDE SEQUENCE</scope>
    <source>
        <strain evidence="4">NBRC 112290</strain>
    </source>
</reference>
<dbReference type="EMBL" id="BSUM01000001">
    <property type="protein sequence ID" value="GMA33538.1"/>
    <property type="molecule type" value="Genomic_DNA"/>
</dbReference>
<dbReference type="SUPFAM" id="SSF46955">
    <property type="entry name" value="Putative DNA-binding domain"/>
    <property type="match status" value="1"/>
</dbReference>
<evidence type="ECO:0000313" key="3">
    <source>
        <dbReference type="EMBL" id="GMA33538.1"/>
    </source>
</evidence>
<gene>
    <name evidence="3" type="ORF">GCM10025875_35300</name>
    <name evidence="4" type="ORF">GCM10025875_36020</name>
</gene>
<sequence length="92" mass="10399">MEHVNESTRLLTADEVVALLGGDLKPETIVGWARAGKIGSVKIGRQRRFTQQDVDRFIEVNHQDQSDFGRSRGPLQQTPRSRASNRKPYRAP</sequence>
<protein>
    <recommendedName>
        <fullName evidence="2">Helix-turn-helix domain-containing protein</fullName>
    </recommendedName>
</protein>
<evidence type="ECO:0000313" key="4">
    <source>
        <dbReference type="EMBL" id="GMA33610.1"/>
    </source>
</evidence>
<dbReference type="AlphaFoldDB" id="A0AA38CWP3"/>
<dbReference type="Pfam" id="PF12728">
    <property type="entry name" value="HTH_17"/>
    <property type="match status" value="1"/>
</dbReference>
<dbReference type="GO" id="GO:0003677">
    <property type="term" value="F:DNA binding"/>
    <property type="evidence" value="ECO:0007669"/>
    <property type="project" value="InterPro"/>
</dbReference>
<dbReference type="InterPro" id="IPR010093">
    <property type="entry name" value="SinI_DNA-bd"/>
</dbReference>
<reference evidence="4" key="1">
    <citation type="journal article" date="2014" name="Int. J. Syst. Evol. Microbiol.">
        <title>Complete genome sequence of Corynebacterium casei LMG S-19264T (=DSM 44701T), isolated from a smear-ripened cheese.</title>
        <authorList>
            <consortium name="US DOE Joint Genome Institute (JGI-PGF)"/>
            <person name="Walter F."/>
            <person name="Albersmeier A."/>
            <person name="Kalinowski J."/>
            <person name="Ruckert C."/>
        </authorList>
    </citation>
    <scope>NUCLEOTIDE SEQUENCE</scope>
    <source>
        <strain evidence="4">NBRC 112290</strain>
    </source>
</reference>
<dbReference type="NCBIfam" id="TIGR01764">
    <property type="entry name" value="excise"/>
    <property type="match status" value="1"/>
</dbReference>
<feature type="compositionally biased region" description="Basic residues" evidence="1">
    <location>
        <begin position="83"/>
        <end position="92"/>
    </location>
</feature>
<comment type="caution">
    <text evidence="4">The sequence shown here is derived from an EMBL/GenBank/DDBJ whole genome shotgun (WGS) entry which is preliminary data.</text>
</comment>